<evidence type="ECO:0000256" key="1">
    <source>
        <dbReference type="ARBA" id="ARBA00007151"/>
    </source>
</evidence>
<dbReference type="NCBIfam" id="NF003106">
    <property type="entry name" value="PRK04027.1"/>
    <property type="match status" value="1"/>
</dbReference>
<dbReference type="OrthoDB" id="10264639at2759"/>
<evidence type="ECO:0000256" key="3">
    <source>
        <dbReference type="ARBA" id="ARBA00023274"/>
    </source>
</evidence>
<sequence length="189" mass="21293">MESVKLFGKWSIDEVEVQDLSLRDYIAVRNTGFVPHSAGRWAAKRFRKAKCPVVERLTNMCMSAGRNTGKKMMAVRHVEQTFEVIHLLTKRNPLQVLVDACENGGPREDSTRVGKSGAVRRQAVDVSPLRRVNQALYLMVVGARNSSFRNVKTLAECLAEEIIYASRHDSTSYAIKKKDEIERVAASNR</sequence>
<feature type="domain" description="Small ribosomal subunit protein uS7" evidence="4">
    <location>
        <begin position="43"/>
        <end position="189"/>
    </location>
</feature>
<dbReference type="AlphaFoldDB" id="A0A9K3CLX2"/>
<evidence type="ECO:0000313" key="6">
    <source>
        <dbReference type="Proteomes" id="UP000265618"/>
    </source>
</evidence>
<comment type="similarity">
    <text evidence="1">Belongs to the universal ribosomal protein uS7 family.</text>
</comment>
<dbReference type="InterPro" id="IPR000235">
    <property type="entry name" value="Ribosomal_uS7"/>
</dbReference>
<keyword evidence="3" id="KW-0687">Ribonucleoprotein</keyword>
<evidence type="ECO:0000256" key="2">
    <source>
        <dbReference type="ARBA" id="ARBA00022980"/>
    </source>
</evidence>
<gene>
    <name evidence="5" type="ORF">KIPB_000017</name>
</gene>
<evidence type="ECO:0000313" key="5">
    <source>
        <dbReference type="EMBL" id="GIQ79374.1"/>
    </source>
</evidence>
<organism evidence="5 6">
    <name type="scientific">Kipferlia bialata</name>
    <dbReference type="NCBI Taxonomy" id="797122"/>
    <lineage>
        <taxon>Eukaryota</taxon>
        <taxon>Metamonada</taxon>
        <taxon>Carpediemonas-like organisms</taxon>
        <taxon>Kipferlia</taxon>
    </lineage>
</organism>
<dbReference type="PANTHER" id="PTHR11205">
    <property type="entry name" value="RIBOSOMAL PROTEIN S7"/>
    <property type="match status" value="1"/>
</dbReference>
<dbReference type="Pfam" id="PF00177">
    <property type="entry name" value="Ribosomal_S7"/>
    <property type="match status" value="1"/>
</dbReference>
<keyword evidence="2 5" id="KW-0689">Ribosomal protein</keyword>
<dbReference type="Proteomes" id="UP000265618">
    <property type="component" value="Unassembled WGS sequence"/>
</dbReference>
<comment type="caution">
    <text evidence="5">The sequence shown here is derived from an EMBL/GenBank/DDBJ whole genome shotgun (WGS) entry which is preliminary data.</text>
</comment>
<dbReference type="GO" id="GO:0006412">
    <property type="term" value="P:translation"/>
    <property type="evidence" value="ECO:0007669"/>
    <property type="project" value="InterPro"/>
</dbReference>
<keyword evidence="6" id="KW-1185">Reference proteome</keyword>
<dbReference type="SUPFAM" id="SSF47973">
    <property type="entry name" value="Ribosomal protein S7"/>
    <property type="match status" value="1"/>
</dbReference>
<accession>A0A9K3CLX2</accession>
<dbReference type="PIRSF" id="PIRSF002122">
    <property type="entry name" value="RPS7p_RPS7a_RPS5e_RPS7o"/>
    <property type="match status" value="1"/>
</dbReference>
<dbReference type="Gene3D" id="1.10.455.10">
    <property type="entry name" value="Ribosomal protein S7 domain"/>
    <property type="match status" value="1"/>
</dbReference>
<name>A0A9K3CLX2_9EUKA</name>
<dbReference type="EMBL" id="BDIP01000001">
    <property type="protein sequence ID" value="GIQ79374.1"/>
    <property type="molecule type" value="Genomic_DNA"/>
</dbReference>
<dbReference type="InterPro" id="IPR036823">
    <property type="entry name" value="Ribosomal_uS7_dom_sf"/>
</dbReference>
<protein>
    <submittedName>
        <fullName evidence="5">Ribosomal protein S5/S7, eukaryotic/archaeal</fullName>
    </submittedName>
</protein>
<dbReference type="NCBIfam" id="TIGR01028">
    <property type="entry name" value="uS7_euk_arch"/>
    <property type="match status" value="1"/>
</dbReference>
<dbReference type="CDD" id="cd14867">
    <property type="entry name" value="uS7_Eukaryote"/>
    <property type="match status" value="1"/>
</dbReference>
<dbReference type="FunFam" id="1.10.455.10:FF:000002">
    <property type="entry name" value="40S ribosomal protein S5"/>
    <property type="match status" value="1"/>
</dbReference>
<dbReference type="InterPro" id="IPR005716">
    <property type="entry name" value="Ribosomal_uS7_euk/arc"/>
</dbReference>
<dbReference type="GO" id="GO:0003735">
    <property type="term" value="F:structural constituent of ribosome"/>
    <property type="evidence" value="ECO:0007669"/>
    <property type="project" value="InterPro"/>
</dbReference>
<proteinExistence type="inferred from homology"/>
<dbReference type="InterPro" id="IPR023798">
    <property type="entry name" value="Ribosomal_uS7_dom"/>
</dbReference>
<reference evidence="5 6" key="1">
    <citation type="journal article" date="2018" name="PLoS ONE">
        <title>The draft genome of Kipferlia bialata reveals reductive genome evolution in fornicate parasites.</title>
        <authorList>
            <person name="Tanifuji G."/>
            <person name="Takabayashi S."/>
            <person name="Kume K."/>
            <person name="Takagi M."/>
            <person name="Nakayama T."/>
            <person name="Kamikawa R."/>
            <person name="Inagaki Y."/>
            <person name="Hashimoto T."/>
        </authorList>
    </citation>
    <scope>NUCLEOTIDE SEQUENCE [LARGE SCALE GENOMIC DNA]</scope>
    <source>
        <strain evidence="5">NY0173</strain>
    </source>
</reference>
<dbReference type="GO" id="GO:0015935">
    <property type="term" value="C:small ribosomal subunit"/>
    <property type="evidence" value="ECO:0007669"/>
    <property type="project" value="InterPro"/>
</dbReference>
<evidence type="ECO:0000259" key="4">
    <source>
        <dbReference type="Pfam" id="PF00177"/>
    </source>
</evidence>